<gene>
    <name evidence="7" type="ORF">AMAG_11386</name>
</gene>
<dbReference type="PANTHER" id="PTHR45831:SF2">
    <property type="entry name" value="LD24721P"/>
    <property type="match status" value="1"/>
</dbReference>
<feature type="domain" description="SGTA homodimerisation" evidence="6">
    <location>
        <begin position="5"/>
        <end position="69"/>
    </location>
</feature>
<dbReference type="OMA" id="LAIKDCH"/>
<dbReference type="PANTHER" id="PTHR45831">
    <property type="entry name" value="LD24721P"/>
    <property type="match status" value="1"/>
</dbReference>
<dbReference type="SMART" id="SM00028">
    <property type="entry name" value="TPR"/>
    <property type="match status" value="2"/>
</dbReference>
<dbReference type="STRING" id="578462.A0A0L0SWM5"/>
<dbReference type="SUPFAM" id="SSF48452">
    <property type="entry name" value="TPR-like"/>
    <property type="match status" value="1"/>
</dbReference>
<dbReference type="AlphaFoldDB" id="A0A0L0SWM5"/>
<dbReference type="PROSITE" id="PS50005">
    <property type="entry name" value="TPR"/>
    <property type="match status" value="1"/>
</dbReference>
<proteinExistence type="inferred from homology"/>
<evidence type="ECO:0000256" key="5">
    <source>
        <dbReference type="SAM" id="MobiDB-lite"/>
    </source>
</evidence>
<dbReference type="Proteomes" id="UP000054350">
    <property type="component" value="Unassembled WGS sequence"/>
</dbReference>
<dbReference type="Pfam" id="PF13414">
    <property type="entry name" value="TPR_11"/>
    <property type="match status" value="1"/>
</dbReference>
<dbReference type="GO" id="GO:0016020">
    <property type="term" value="C:membrane"/>
    <property type="evidence" value="ECO:0007669"/>
    <property type="project" value="TreeGrafter"/>
</dbReference>
<dbReference type="GO" id="GO:0072380">
    <property type="term" value="C:TRC complex"/>
    <property type="evidence" value="ECO:0007669"/>
    <property type="project" value="TreeGrafter"/>
</dbReference>
<keyword evidence="2" id="KW-0677">Repeat</keyword>
<reference evidence="8" key="2">
    <citation type="submission" date="2009-11" db="EMBL/GenBank/DDBJ databases">
        <title>The Genome Sequence of Allomyces macrogynus strain ATCC 38327.</title>
        <authorList>
            <consortium name="The Broad Institute Genome Sequencing Platform"/>
            <person name="Russ C."/>
            <person name="Cuomo C."/>
            <person name="Shea T."/>
            <person name="Young S.K."/>
            <person name="Zeng Q."/>
            <person name="Koehrsen M."/>
            <person name="Haas B."/>
            <person name="Borodovsky M."/>
            <person name="Guigo R."/>
            <person name="Alvarado L."/>
            <person name="Berlin A."/>
            <person name="Borenstein D."/>
            <person name="Chen Z."/>
            <person name="Engels R."/>
            <person name="Freedman E."/>
            <person name="Gellesch M."/>
            <person name="Goldberg J."/>
            <person name="Griggs A."/>
            <person name="Gujja S."/>
            <person name="Heiman D."/>
            <person name="Hepburn T."/>
            <person name="Howarth C."/>
            <person name="Jen D."/>
            <person name="Larson L."/>
            <person name="Lewis B."/>
            <person name="Mehta T."/>
            <person name="Park D."/>
            <person name="Pearson M."/>
            <person name="Roberts A."/>
            <person name="Saif S."/>
            <person name="Shenoy N."/>
            <person name="Sisk P."/>
            <person name="Stolte C."/>
            <person name="Sykes S."/>
            <person name="Walk T."/>
            <person name="White J."/>
            <person name="Yandava C."/>
            <person name="Burger G."/>
            <person name="Gray M.W."/>
            <person name="Holland P.W.H."/>
            <person name="King N."/>
            <person name="Lang F.B.F."/>
            <person name="Roger A.J."/>
            <person name="Ruiz-Trillo I."/>
            <person name="Lander E."/>
            <person name="Nusbaum C."/>
        </authorList>
    </citation>
    <scope>NUCLEOTIDE SEQUENCE [LARGE SCALE GENOMIC DNA]</scope>
    <source>
        <strain evidence="8">ATCC 38327</strain>
    </source>
</reference>
<evidence type="ECO:0000313" key="7">
    <source>
        <dbReference type="EMBL" id="KNE66912.1"/>
    </source>
</evidence>
<dbReference type="EMBL" id="GG745351">
    <property type="protein sequence ID" value="KNE66912.1"/>
    <property type="molecule type" value="Genomic_DNA"/>
</dbReference>
<evidence type="ECO:0000256" key="4">
    <source>
        <dbReference type="PROSITE-ProRule" id="PRU00339"/>
    </source>
</evidence>
<keyword evidence="3 4" id="KW-0802">TPR repeat</keyword>
<feature type="region of interest" description="Disordered" evidence="5">
    <location>
        <begin position="203"/>
        <end position="253"/>
    </location>
</feature>
<sequence length="360" mass="37359">MDEKTKRLAFAVLEFLQATHASDKVADDEKESLDVAMQCLQDVFKVDLDDAEQQALFSMKPASLMSVFDVYLKTKAASDAKARAVPAAAVAAASAAPRNVSDEDKKRAEELKAQGNKLVAERKFPEAVAKYTDAIALNPNNAVYFSNRAAAYSQAGQHDNAIDDAKQAAVVDPTFSKAYSRLGHAYYATAGFQESARRVLKVSSSTRRTKTMRQAMLQDKAKLPAVTEPASDDEDDSLDATPRAAPGSRGMPDLGALGGAGGLAGLLNNPNLMQMAQQMMANNPGLARMAQQMMGGGAGGASGAAPGGAGGAGGAPNIAELMNNPAMMEMAAQAMSNPDVMNNLAGLMGNRGGAGGPGGN</sequence>
<evidence type="ECO:0000256" key="2">
    <source>
        <dbReference type="ARBA" id="ARBA00022737"/>
    </source>
</evidence>
<dbReference type="GO" id="GO:0060090">
    <property type="term" value="F:molecular adaptor activity"/>
    <property type="evidence" value="ECO:0007669"/>
    <property type="project" value="TreeGrafter"/>
</dbReference>
<protein>
    <recommendedName>
        <fullName evidence="6">SGTA homodimerisation domain-containing protein</fullName>
    </recommendedName>
</protein>
<dbReference type="InterPro" id="IPR032374">
    <property type="entry name" value="SGTA_dimer"/>
</dbReference>
<dbReference type="GO" id="GO:0006620">
    <property type="term" value="P:post-translational protein targeting to endoplasmic reticulum membrane"/>
    <property type="evidence" value="ECO:0007669"/>
    <property type="project" value="TreeGrafter"/>
</dbReference>
<dbReference type="VEuPathDB" id="FungiDB:AMAG_11386"/>
<dbReference type="InterPro" id="IPR019734">
    <property type="entry name" value="TPR_rpt"/>
</dbReference>
<evidence type="ECO:0000313" key="8">
    <source>
        <dbReference type="Proteomes" id="UP000054350"/>
    </source>
</evidence>
<dbReference type="OrthoDB" id="2335338at2759"/>
<reference evidence="7 8" key="1">
    <citation type="submission" date="2009-11" db="EMBL/GenBank/DDBJ databases">
        <title>Annotation of Allomyces macrogynus ATCC 38327.</title>
        <authorList>
            <consortium name="The Broad Institute Genome Sequencing Platform"/>
            <person name="Russ C."/>
            <person name="Cuomo C."/>
            <person name="Burger G."/>
            <person name="Gray M.W."/>
            <person name="Holland P.W.H."/>
            <person name="King N."/>
            <person name="Lang F.B.F."/>
            <person name="Roger A.J."/>
            <person name="Ruiz-Trillo I."/>
            <person name="Young S.K."/>
            <person name="Zeng Q."/>
            <person name="Gargeya S."/>
            <person name="Fitzgerald M."/>
            <person name="Haas B."/>
            <person name="Abouelleil A."/>
            <person name="Alvarado L."/>
            <person name="Arachchi H.M."/>
            <person name="Berlin A."/>
            <person name="Chapman S.B."/>
            <person name="Gearin G."/>
            <person name="Goldberg J."/>
            <person name="Griggs A."/>
            <person name="Gujja S."/>
            <person name="Hansen M."/>
            <person name="Heiman D."/>
            <person name="Howarth C."/>
            <person name="Larimer J."/>
            <person name="Lui A."/>
            <person name="MacDonald P.J.P."/>
            <person name="McCowen C."/>
            <person name="Montmayeur A."/>
            <person name="Murphy C."/>
            <person name="Neiman D."/>
            <person name="Pearson M."/>
            <person name="Priest M."/>
            <person name="Roberts A."/>
            <person name="Saif S."/>
            <person name="Shea T."/>
            <person name="Sisk P."/>
            <person name="Stolte C."/>
            <person name="Sykes S."/>
            <person name="Wortman J."/>
            <person name="Nusbaum C."/>
            <person name="Birren B."/>
        </authorList>
    </citation>
    <scope>NUCLEOTIDE SEQUENCE [LARGE SCALE GENOMIC DNA]</scope>
    <source>
        <strain evidence="7 8">ATCC 38327</strain>
    </source>
</reference>
<feature type="repeat" description="TPR" evidence="4">
    <location>
        <begin position="108"/>
        <end position="141"/>
    </location>
</feature>
<keyword evidence="8" id="KW-1185">Reference proteome</keyword>
<organism evidence="7 8">
    <name type="scientific">Allomyces macrogynus (strain ATCC 38327)</name>
    <name type="common">Allomyces javanicus var. macrogynus</name>
    <dbReference type="NCBI Taxonomy" id="578462"/>
    <lineage>
        <taxon>Eukaryota</taxon>
        <taxon>Fungi</taxon>
        <taxon>Fungi incertae sedis</taxon>
        <taxon>Blastocladiomycota</taxon>
        <taxon>Blastocladiomycetes</taxon>
        <taxon>Blastocladiales</taxon>
        <taxon>Blastocladiaceae</taxon>
        <taxon>Allomyces</taxon>
    </lineage>
</organism>
<dbReference type="eggNOG" id="KOG0553">
    <property type="taxonomic scope" value="Eukaryota"/>
</dbReference>
<dbReference type="Pfam" id="PF16546">
    <property type="entry name" value="SGTA_dimer"/>
    <property type="match status" value="1"/>
</dbReference>
<evidence type="ECO:0000259" key="6">
    <source>
        <dbReference type="Pfam" id="PF16546"/>
    </source>
</evidence>
<dbReference type="FunFam" id="1.20.5.420:FF:000005">
    <property type="entry name" value="Hsc70 cochaperone (SGT), putative"/>
    <property type="match status" value="1"/>
</dbReference>
<dbReference type="InterPro" id="IPR011990">
    <property type="entry name" value="TPR-like_helical_dom_sf"/>
</dbReference>
<evidence type="ECO:0000256" key="1">
    <source>
        <dbReference type="ARBA" id="ARBA00008175"/>
    </source>
</evidence>
<dbReference type="Gene3D" id="1.25.40.10">
    <property type="entry name" value="Tetratricopeptide repeat domain"/>
    <property type="match status" value="1"/>
</dbReference>
<accession>A0A0L0SWM5</accession>
<dbReference type="InterPro" id="IPR047150">
    <property type="entry name" value="SGT"/>
</dbReference>
<name>A0A0L0SWM5_ALLM3</name>
<comment type="similarity">
    <text evidence="1">Belongs to the SGT family.</text>
</comment>
<dbReference type="Gene3D" id="1.20.5.420">
    <property type="entry name" value="Immunoglobulin FC, subunit C"/>
    <property type="match status" value="1"/>
</dbReference>
<evidence type="ECO:0000256" key="3">
    <source>
        <dbReference type="ARBA" id="ARBA00022803"/>
    </source>
</evidence>